<feature type="transmembrane region" description="Helical" evidence="2">
    <location>
        <begin position="98"/>
        <end position="122"/>
    </location>
</feature>
<feature type="transmembrane region" description="Helical" evidence="2">
    <location>
        <begin position="374"/>
        <end position="396"/>
    </location>
</feature>
<feature type="transmembrane region" description="Helical" evidence="2">
    <location>
        <begin position="255"/>
        <end position="277"/>
    </location>
</feature>
<dbReference type="EMBL" id="CAUYUJ010014393">
    <property type="protein sequence ID" value="CAK0840611.1"/>
    <property type="molecule type" value="Genomic_DNA"/>
</dbReference>
<evidence type="ECO:0000313" key="4">
    <source>
        <dbReference type="EMBL" id="CAK0840611.1"/>
    </source>
</evidence>
<feature type="transmembrane region" description="Helical" evidence="2">
    <location>
        <begin position="70"/>
        <end position="92"/>
    </location>
</feature>
<feature type="transmembrane region" description="Helical" evidence="2">
    <location>
        <begin position="408"/>
        <end position="430"/>
    </location>
</feature>
<evidence type="ECO:0000313" key="5">
    <source>
        <dbReference type="Proteomes" id="UP001189429"/>
    </source>
</evidence>
<feature type="chain" id="PRO_5047081987" description="Amino acid transporter" evidence="3">
    <location>
        <begin position="20"/>
        <end position="458"/>
    </location>
</feature>
<organism evidence="4 5">
    <name type="scientific">Prorocentrum cordatum</name>
    <dbReference type="NCBI Taxonomy" id="2364126"/>
    <lineage>
        <taxon>Eukaryota</taxon>
        <taxon>Sar</taxon>
        <taxon>Alveolata</taxon>
        <taxon>Dinophyceae</taxon>
        <taxon>Prorocentrales</taxon>
        <taxon>Prorocentraceae</taxon>
        <taxon>Prorocentrum</taxon>
    </lineage>
</organism>
<evidence type="ECO:0008006" key="6">
    <source>
        <dbReference type="Google" id="ProtNLM"/>
    </source>
</evidence>
<dbReference type="Proteomes" id="UP001189429">
    <property type="component" value="Unassembled WGS sequence"/>
</dbReference>
<evidence type="ECO:0000256" key="3">
    <source>
        <dbReference type="SAM" id="SignalP"/>
    </source>
</evidence>
<keyword evidence="2" id="KW-0812">Transmembrane</keyword>
<sequence length="458" mass="48848">MFAVAPALCMLPLFASATAVEEAAAQTAAGPVTKLLYTMATTSLAIGVGCLAVRLGFVDPERGQMVALRWYVRMVASPLLVFRVVATSPIGALQLDQWYVVLSCAVGKLFVMVTVWLLAFYCHHGSSTETSQRLLTATCFMYFVASSDDFAVGFPVVTAIYKNELGMDLYVTINTLVSSAVFLPIVTVLLEVGRNMALAESARGGVTYDEFSGSDSGSDVDTSNDESIVTKENSNKDEIEGSGALVVSLAIAKSVAFSPVIVSVALGLMYGSIFGTVIPELGTMIIDKLTSPFGMLALFATGTVLKQPSLQLWSCLLSLLKVVVCAYVSFFTARFLMGSEGRLTDFCFFYGSLPTSSGPLLFTVQYNPGLVDTVASATLFGYCLAGPVMSFTAMFLEQENVSPDILSNAQRVVCGVSFLLGMLFILSLVASGARGRWGFSSRGNTVADHSLCLESHRL</sequence>
<feature type="transmembrane region" description="Helical" evidence="2">
    <location>
        <begin position="169"/>
        <end position="190"/>
    </location>
</feature>
<evidence type="ECO:0000256" key="1">
    <source>
        <dbReference type="SAM" id="MobiDB-lite"/>
    </source>
</evidence>
<protein>
    <recommendedName>
        <fullName evidence="6">Amino acid transporter</fullName>
    </recommendedName>
</protein>
<feature type="region of interest" description="Disordered" evidence="1">
    <location>
        <begin position="210"/>
        <end position="233"/>
    </location>
</feature>
<accession>A0ABN9T6B7</accession>
<name>A0ABN9T6B7_9DINO</name>
<comment type="caution">
    <text evidence="4">The sequence shown here is derived from an EMBL/GenBank/DDBJ whole genome shotgun (WGS) entry which is preliminary data.</text>
</comment>
<keyword evidence="5" id="KW-1185">Reference proteome</keyword>
<feature type="transmembrane region" description="Helical" evidence="2">
    <location>
        <begin position="35"/>
        <end position="58"/>
    </location>
</feature>
<gene>
    <name evidence="4" type="ORF">PCOR1329_LOCUS36011</name>
</gene>
<keyword evidence="2" id="KW-0472">Membrane</keyword>
<feature type="signal peptide" evidence="3">
    <location>
        <begin position="1"/>
        <end position="19"/>
    </location>
</feature>
<evidence type="ECO:0000256" key="2">
    <source>
        <dbReference type="SAM" id="Phobius"/>
    </source>
</evidence>
<feature type="compositionally biased region" description="Low complexity" evidence="1">
    <location>
        <begin position="210"/>
        <end position="221"/>
    </location>
</feature>
<feature type="transmembrane region" description="Helical" evidence="2">
    <location>
        <begin position="134"/>
        <end position="157"/>
    </location>
</feature>
<keyword evidence="2" id="KW-1133">Transmembrane helix</keyword>
<proteinExistence type="predicted"/>
<keyword evidence="3" id="KW-0732">Signal</keyword>
<reference evidence="4" key="1">
    <citation type="submission" date="2023-10" db="EMBL/GenBank/DDBJ databases">
        <authorList>
            <person name="Chen Y."/>
            <person name="Shah S."/>
            <person name="Dougan E. K."/>
            <person name="Thang M."/>
            <person name="Chan C."/>
        </authorList>
    </citation>
    <scope>NUCLEOTIDE SEQUENCE [LARGE SCALE GENOMIC DNA]</scope>
</reference>
<feature type="transmembrane region" description="Helical" evidence="2">
    <location>
        <begin position="312"/>
        <end position="337"/>
    </location>
</feature>